<dbReference type="Pfam" id="PF00485">
    <property type="entry name" value="PRK"/>
    <property type="match status" value="1"/>
</dbReference>
<dbReference type="Proteomes" id="UP000018949">
    <property type="component" value="Unassembled WGS sequence"/>
</dbReference>
<name>W4RJ81_9BACI</name>
<feature type="domain" description="Phosphoribulokinase/uridine kinase" evidence="1">
    <location>
        <begin position="22"/>
        <end position="158"/>
    </location>
</feature>
<dbReference type="InterPro" id="IPR006083">
    <property type="entry name" value="PRK/URK"/>
</dbReference>
<protein>
    <submittedName>
        <fullName evidence="2">Uridine kinase</fullName>
    </submittedName>
</protein>
<keyword evidence="2" id="KW-0808">Transferase</keyword>
<dbReference type="RefSeq" id="WP_031307860.1">
    <property type="nucleotide sequence ID" value="NZ_BAUW01000009.1"/>
</dbReference>
<reference evidence="2 3" key="1">
    <citation type="submission" date="2013-12" db="EMBL/GenBank/DDBJ databases">
        <title>NBRP : Genome information of microbial organism related human and environment.</title>
        <authorList>
            <person name="Hattori M."/>
            <person name="Oshima K."/>
            <person name="Inaba H."/>
            <person name="Suda W."/>
            <person name="Sakamoto M."/>
            <person name="Iino T."/>
            <person name="Kitahara M."/>
            <person name="Oshida Y."/>
            <person name="Iida T."/>
            <person name="Kudo T."/>
            <person name="Itoh T."/>
            <person name="Ahmed I."/>
            <person name="Ohkuma M."/>
        </authorList>
    </citation>
    <scope>NUCLEOTIDE SEQUENCE [LARGE SCALE GENOMIC DNA]</scope>
    <source>
        <strain evidence="2 3">JCM 21738</strain>
    </source>
</reference>
<proteinExistence type="predicted"/>
<evidence type="ECO:0000313" key="3">
    <source>
        <dbReference type="Proteomes" id="UP000018949"/>
    </source>
</evidence>
<keyword evidence="3" id="KW-1185">Reference proteome</keyword>
<dbReference type="GO" id="GO:0016301">
    <property type="term" value="F:kinase activity"/>
    <property type="evidence" value="ECO:0007669"/>
    <property type="project" value="UniProtKB-KW"/>
</dbReference>
<dbReference type="EMBL" id="BAUW01000009">
    <property type="protein sequence ID" value="GAE44480.1"/>
    <property type="molecule type" value="Genomic_DNA"/>
</dbReference>
<keyword evidence="2" id="KW-0418">Kinase</keyword>
<accession>W4RJ81</accession>
<sequence>MDAVDILMTKIVSAVRQNKQIILGIDGLSRSGKTTFVKKFASVLSEKQIENMVFHLDDHIVGRSKRYNTGHEEWQEYYFLQWDVEWLSKSLLGNLVHSNEIELPFYDHKLDEHVYQKLQLNGKDVFIVEGVFLQRKEWRPYLDFTVFIDCPRDIRFARESYQTQQKIARFRNRYWKAEGYYMENLRPVEKADLVIPYYELIN</sequence>
<evidence type="ECO:0000313" key="2">
    <source>
        <dbReference type="EMBL" id="GAE44480.1"/>
    </source>
</evidence>
<dbReference type="InterPro" id="IPR027417">
    <property type="entry name" value="P-loop_NTPase"/>
</dbReference>
<dbReference type="AlphaFoldDB" id="W4RJ81"/>
<dbReference type="GO" id="GO:0005524">
    <property type="term" value="F:ATP binding"/>
    <property type="evidence" value="ECO:0007669"/>
    <property type="project" value="InterPro"/>
</dbReference>
<dbReference type="SUPFAM" id="SSF52540">
    <property type="entry name" value="P-loop containing nucleoside triphosphate hydrolases"/>
    <property type="match status" value="1"/>
</dbReference>
<gene>
    <name evidence="2" type="ORF">JCM21738_1195</name>
</gene>
<comment type="caution">
    <text evidence="2">The sequence shown here is derived from an EMBL/GenBank/DDBJ whole genome shotgun (WGS) entry which is preliminary data.</text>
</comment>
<dbReference type="PANTHER" id="PTHR10285">
    <property type="entry name" value="URIDINE KINASE"/>
    <property type="match status" value="1"/>
</dbReference>
<organism evidence="2 3">
    <name type="scientific">Mesobacillus boroniphilus JCM 21738</name>
    <dbReference type="NCBI Taxonomy" id="1294265"/>
    <lineage>
        <taxon>Bacteria</taxon>
        <taxon>Bacillati</taxon>
        <taxon>Bacillota</taxon>
        <taxon>Bacilli</taxon>
        <taxon>Bacillales</taxon>
        <taxon>Bacillaceae</taxon>
        <taxon>Mesobacillus</taxon>
    </lineage>
</organism>
<dbReference type="Gene3D" id="3.40.50.300">
    <property type="entry name" value="P-loop containing nucleotide triphosphate hydrolases"/>
    <property type="match status" value="1"/>
</dbReference>
<evidence type="ECO:0000259" key="1">
    <source>
        <dbReference type="Pfam" id="PF00485"/>
    </source>
</evidence>
<dbReference type="NCBIfam" id="NF005807">
    <property type="entry name" value="PRK07667.1"/>
    <property type="match status" value="1"/>
</dbReference>
<dbReference type="eggNOG" id="COG0572">
    <property type="taxonomic scope" value="Bacteria"/>
</dbReference>